<dbReference type="VEuPathDB" id="FungiDB:HpaG803360"/>
<accession>M4BAQ0</accession>
<dbReference type="EMBL" id="JH598070">
    <property type="status" value="NOT_ANNOTATED_CDS"/>
    <property type="molecule type" value="Genomic_DNA"/>
</dbReference>
<evidence type="ECO:0000256" key="1">
    <source>
        <dbReference type="SAM" id="MobiDB-lite"/>
    </source>
</evidence>
<name>M4BAQ0_HYAAE</name>
<evidence type="ECO:0000313" key="3">
    <source>
        <dbReference type="Proteomes" id="UP000011713"/>
    </source>
</evidence>
<organism evidence="2 3">
    <name type="scientific">Hyaloperonospora arabidopsidis (strain Emoy2)</name>
    <name type="common">Downy mildew agent</name>
    <name type="synonym">Peronospora arabidopsidis</name>
    <dbReference type="NCBI Taxonomy" id="559515"/>
    <lineage>
        <taxon>Eukaryota</taxon>
        <taxon>Sar</taxon>
        <taxon>Stramenopiles</taxon>
        <taxon>Oomycota</taxon>
        <taxon>Peronosporomycetes</taxon>
        <taxon>Peronosporales</taxon>
        <taxon>Peronosporaceae</taxon>
        <taxon>Hyaloperonospora</taxon>
    </lineage>
</organism>
<protein>
    <submittedName>
        <fullName evidence="2">Uncharacterized protein</fullName>
    </submittedName>
</protein>
<sequence>MAEPSAPQVFWILDVKALAIDSASPSLSLPGQELEHETPASSFPSTTHSR</sequence>
<feature type="region of interest" description="Disordered" evidence="1">
    <location>
        <begin position="26"/>
        <end position="50"/>
    </location>
</feature>
<proteinExistence type="predicted"/>
<dbReference type="EnsemblProtists" id="HpaT803360">
    <property type="protein sequence ID" value="HpaP803360"/>
    <property type="gene ID" value="HpaG803360"/>
</dbReference>
<reference evidence="2" key="2">
    <citation type="submission" date="2015-06" db="UniProtKB">
        <authorList>
            <consortium name="EnsemblProtists"/>
        </authorList>
    </citation>
    <scope>IDENTIFICATION</scope>
    <source>
        <strain evidence="2">Emoy2</strain>
    </source>
</reference>
<evidence type="ECO:0000313" key="2">
    <source>
        <dbReference type="EnsemblProtists" id="HpaP803360"/>
    </source>
</evidence>
<dbReference type="AlphaFoldDB" id="M4BAQ0"/>
<reference evidence="3" key="1">
    <citation type="journal article" date="2010" name="Science">
        <title>Signatures of adaptation to obligate biotrophy in the Hyaloperonospora arabidopsidis genome.</title>
        <authorList>
            <person name="Baxter L."/>
            <person name="Tripathy S."/>
            <person name="Ishaque N."/>
            <person name="Boot N."/>
            <person name="Cabral A."/>
            <person name="Kemen E."/>
            <person name="Thines M."/>
            <person name="Ah-Fong A."/>
            <person name="Anderson R."/>
            <person name="Badejoko W."/>
            <person name="Bittner-Eddy P."/>
            <person name="Boore J.L."/>
            <person name="Chibucos M.C."/>
            <person name="Coates M."/>
            <person name="Dehal P."/>
            <person name="Delehaunty K."/>
            <person name="Dong S."/>
            <person name="Downton P."/>
            <person name="Dumas B."/>
            <person name="Fabro G."/>
            <person name="Fronick C."/>
            <person name="Fuerstenberg S.I."/>
            <person name="Fulton L."/>
            <person name="Gaulin E."/>
            <person name="Govers F."/>
            <person name="Hughes L."/>
            <person name="Humphray S."/>
            <person name="Jiang R.H."/>
            <person name="Judelson H."/>
            <person name="Kamoun S."/>
            <person name="Kyung K."/>
            <person name="Meijer H."/>
            <person name="Minx P."/>
            <person name="Morris P."/>
            <person name="Nelson J."/>
            <person name="Phuntumart V."/>
            <person name="Qutob D."/>
            <person name="Rehmany A."/>
            <person name="Rougon-Cardoso A."/>
            <person name="Ryden P."/>
            <person name="Torto-Alalibo T."/>
            <person name="Studholme D."/>
            <person name="Wang Y."/>
            <person name="Win J."/>
            <person name="Wood J."/>
            <person name="Clifton S.W."/>
            <person name="Rogers J."/>
            <person name="Van den Ackerveken G."/>
            <person name="Jones J.D."/>
            <person name="McDowell J.M."/>
            <person name="Beynon J."/>
            <person name="Tyler B.M."/>
        </authorList>
    </citation>
    <scope>NUCLEOTIDE SEQUENCE [LARGE SCALE GENOMIC DNA]</scope>
    <source>
        <strain evidence="3">Emoy2</strain>
    </source>
</reference>
<keyword evidence="3" id="KW-1185">Reference proteome</keyword>
<dbReference type="HOGENOM" id="CLU_3128294_0_0_1"/>
<feature type="compositionally biased region" description="Polar residues" evidence="1">
    <location>
        <begin position="39"/>
        <end position="50"/>
    </location>
</feature>
<dbReference type="InParanoid" id="M4BAQ0"/>
<dbReference type="Proteomes" id="UP000011713">
    <property type="component" value="Unassembled WGS sequence"/>
</dbReference>